<reference evidence="1 2" key="1">
    <citation type="submission" date="2021-08" db="EMBL/GenBank/DDBJ databases">
        <authorList>
            <person name="Peeters C."/>
        </authorList>
    </citation>
    <scope>NUCLEOTIDE SEQUENCE [LARGE SCALE GENOMIC DNA]</scope>
    <source>
        <strain evidence="1 2">LMG 23992</strain>
    </source>
</reference>
<organism evidence="1 2">
    <name type="scientific">Cupriavidus laharis</name>
    <dbReference type="NCBI Taxonomy" id="151654"/>
    <lineage>
        <taxon>Bacteria</taxon>
        <taxon>Pseudomonadati</taxon>
        <taxon>Pseudomonadota</taxon>
        <taxon>Betaproteobacteria</taxon>
        <taxon>Burkholderiales</taxon>
        <taxon>Burkholderiaceae</taxon>
        <taxon>Cupriavidus</taxon>
    </lineage>
</organism>
<comment type="caution">
    <text evidence="1">The sequence shown here is derived from an EMBL/GenBank/DDBJ whole genome shotgun (WGS) entry which is preliminary data.</text>
</comment>
<accession>A0ABN7ZI61</accession>
<evidence type="ECO:0000313" key="2">
    <source>
        <dbReference type="Proteomes" id="UP000727654"/>
    </source>
</evidence>
<keyword evidence="2" id="KW-1185">Reference proteome</keyword>
<dbReference type="EMBL" id="CAJZAI010000022">
    <property type="protein sequence ID" value="CAG9183956.1"/>
    <property type="molecule type" value="Genomic_DNA"/>
</dbReference>
<gene>
    <name evidence="1" type="ORF">LMG23992_05116</name>
</gene>
<protein>
    <submittedName>
        <fullName evidence="1">Uncharacterized protein</fullName>
    </submittedName>
</protein>
<dbReference type="Proteomes" id="UP000727654">
    <property type="component" value="Unassembled WGS sequence"/>
</dbReference>
<proteinExistence type="predicted"/>
<sequence length="210" mass="23634">MRLAIAWREHLHRCLVGVQHALGQYLLLQRVHQRLQVHTADADPGAQRRLRDRQASARVDTFLPIERKMVTELGHQRMRQQAGGGDALVDDVRRNRCLREGLALPACPLTPDMAFDREHAGGVVQLLADVFANALERAAARASLGLWLVTDLSARQLGRQRLAFRLVLGLRLGRRDQSFQLGLDRLKVCIKSLFQQAESRACSRADLAVR</sequence>
<name>A0ABN7ZI61_9BURK</name>
<evidence type="ECO:0000313" key="1">
    <source>
        <dbReference type="EMBL" id="CAG9183956.1"/>
    </source>
</evidence>